<dbReference type="Proteomes" id="UP000479756">
    <property type="component" value="Unassembled WGS sequence"/>
</dbReference>
<gene>
    <name evidence="1" type="ORF">G3T37_04420</name>
</gene>
<proteinExistence type="predicted"/>
<evidence type="ECO:0000313" key="1">
    <source>
        <dbReference type="EMBL" id="NEM90594.1"/>
    </source>
</evidence>
<evidence type="ECO:0000313" key="2">
    <source>
        <dbReference type="Proteomes" id="UP000479756"/>
    </source>
</evidence>
<dbReference type="RefSeq" id="WP_163472227.1">
    <property type="nucleotide sequence ID" value="NZ_JAAGWZ010000001.1"/>
</dbReference>
<reference evidence="1 2" key="1">
    <citation type="journal article" date="2014" name="Int. J. Syst. Evol. Microbiol.">
        <title>Description of Galbitalea soli gen. nov., sp. nov., and Frondihabitans sucicola sp. nov.</title>
        <authorList>
            <person name="Kim S.J."/>
            <person name="Lim J.M."/>
            <person name="Ahn J.H."/>
            <person name="Weon H.Y."/>
            <person name="Hamada M."/>
            <person name="Suzuki K."/>
            <person name="Ahn T.Y."/>
            <person name="Kwon S.W."/>
        </authorList>
    </citation>
    <scope>NUCLEOTIDE SEQUENCE [LARGE SCALE GENOMIC DNA]</scope>
    <source>
        <strain evidence="1 2">NBRC 108727</strain>
    </source>
</reference>
<name>A0A7C9PLY5_9MICO</name>
<organism evidence="1 2">
    <name type="scientific">Galbitalea soli</name>
    <dbReference type="NCBI Taxonomy" id="1268042"/>
    <lineage>
        <taxon>Bacteria</taxon>
        <taxon>Bacillati</taxon>
        <taxon>Actinomycetota</taxon>
        <taxon>Actinomycetes</taxon>
        <taxon>Micrococcales</taxon>
        <taxon>Microbacteriaceae</taxon>
        <taxon>Galbitalea</taxon>
    </lineage>
</organism>
<sequence>MTTAAPSRTVRRSVARGAAALACLLVLVGCVGRSSATPAPTATAGPVTLAVSVFQYRSDYAIRGLQIHVENTGAGDITVTAARFTSAFFPGVLSSRSAPSPVFAGSATDFPVILPASVCSARSPEPRVIVSYTGPGSSHGTVTATPPDPFDSLGVIHAQDCSRAAFERIARISVAPHLAFTMRGGKPVSLLAITLTPTGAGGEARLDSIGSTTLLQQPGAQLRMIGATLSARRPPLRLTIDYIPSRCEQHVVAEDKVGTVIPFRVDVGDFHTAEFGVPVGAALKLEYYAYVARYCGW</sequence>
<accession>A0A7C9PLY5</accession>
<dbReference type="AlphaFoldDB" id="A0A7C9PLY5"/>
<protein>
    <submittedName>
        <fullName evidence="1">Uncharacterized protein</fullName>
    </submittedName>
</protein>
<keyword evidence="2" id="KW-1185">Reference proteome</keyword>
<dbReference type="EMBL" id="JAAGWZ010000001">
    <property type="protein sequence ID" value="NEM90594.1"/>
    <property type="molecule type" value="Genomic_DNA"/>
</dbReference>
<comment type="caution">
    <text evidence="1">The sequence shown here is derived from an EMBL/GenBank/DDBJ whole genome shotgun (WGS) entry which is preliminary data.</text>
</comment>